<evidence type="ECO:0000256" key="4">
    <source>
        <dbReference type="ARBA" id="ARBA00022692"/>
    </source>
</evidence>
<feature type="transmembrane region" description="Helical" evidence="7">
    <location>
        <begin position="157"/>
        <end position="173"/>
    </location>
</feature>
<accession>A0A0D1BS41</accession>
<feature type="transmembrane region" description="Helical" evidence="7">
    <location>
        <begin position="66"/>
        <end position="86"/>
    </location>
</feature>
<dbReference type="HOGENOM" id="CLU_033863_4_4_9"/>
<evidence type="ECO:0000313" key="9">
    <source>
        <dbReference type="EMBL" id="KIS23155.1"/>
    </source>
</evidence>
<comment type="subcellular location">
    <subcellularLocation>
        <location evidence="1">Cell membrane</location>
        <topology evidence="1">Multi-pass membrane protein</topology>
    </subcellularLocation>
</comment>
<feature type="transmembrane region" description="Helical" evidence="7">
    <location>
        <begin position="7"/>
        <end position="24"/>
    </location>
</feature>
<dbReference type="PATRIC" id="fig|1379739.3.peg.1529"/>
<evidence type="ECO:0000256" key="2">
    <source>
        <dbReference type="ARBA" id="ARBA00007362"/>
    </source>
</evidence>
<keyword evidence="5 7" id="KW-1133">Transmembrane helix</keyword>
<keyword evidence="4 7" id="KW-0812">Transmembrane</keyword>
<feature type="transmembrane region" description="Helical" evidence="7">
    <location>
        <begin position="30"/>
        <end position="54"/>
    </location>
</feature>
<evidence type="ECO:0000256" key="6">
    <source>
        <dbReference type="ARBA" id="ARBA00023136"/>
    </source>
</evidence>
<organism evidence="9 10">
    <name type="scientific">Clostridium botulinum B2 450</name>
    <dbReference type="NCBI Taxonomy" id="1379739"/>
    <lineage>
        <taxon>Bacteria</taxon>
        <taxon>Bacillati</taxon>
        <taxon>Bacillota</taxon>
        <taxon>Clostridia</taxon>
        <taxon>Eubacteriales</taxon>
        <taxon>Clostridiaceae</taxon>
        <taxon>Clostridium</taxon>
    </lineage>
</organism>
<feature type="transmembrane region" description="Helical" evidence="7">
    <location>
        <begin position="215"/>
        <end position="236"/>
    </location>
</feature>
<dbReference type="AlphaFoldDB" id="A0A0D1BS41"/>
<evidence type="ECO:0000313" key="10">
    <source>
        <dbReference type="Proteomes" id="UP000032250"/>
    </source>
</evidence>
<reference evidence="9 10" key="1">
    <citation type="submission" date="2014-06" db="EMBL/GenBank/DDBJ databases">
        <title>Genome characterization of distinct group I Clostridium botulinum lineages.</title>
        <authorList>
            <person name="Giordani F."/>
            <person name="Anselmo A."/>
            <person name="Fillo S."/>
            <person name="Palozzi A.M."/>
            <person name="Fortunato A."/>
            <person name="Gentile B."/>
            <person name="Ciammaruconi A."/>
            <person name="Anniballi F."/>
            <person name="De Medici D."/>
            <person name="Lista F."/>
        </authorList>
    </citation>
    <scope>NUCLEOTIDE SEQUENCE [LARGE SCALE GENOMIC DNA]</scope>
    <source>
        <strain evidence="9 10">B2 450</strain>
    </source>
</reference>
<keyword evidence="3" id="KW-1003">Cell membrane</keyword>
<dbReference type="PANTHER" id="PTHR32322:SF18">
    <property type="entry name" value="S-ADENOSYLMETHIONINE_S-ADENOSYLHOMOCYSTEINE TRANSPORTER"/>
    <property type="match status" value="1"/>
</dbReference>
<dbReference type="InterPro" id="IPR050638">
    <property type="entry name" value="AA-Vitamin_Transporters"/>
</dbReference>
<feature type="domain" description="EamA" evidence="8">
    <location>
        <begin position="154"/>
        <end position="288"/>
    </location>
</feature>
<dbReference type="Pfam" id="PF00892">
    <property type="entry name" value="EamA"/>
    <property type="match status" value="2"/>
</dbReference>
<evidence type="ECO:0000256" key="3">
    <source>
        <dbReference type="ARBA" id="ARBA00022475"/>
    </source>
</evidence>
<feature type="transmembrane region" description="Helical" evidence="7">
    <location>
        <begin position="248"/>
        <end position="267"/>
    </location>
</feature>
<evidence type="ECO:0000256" key="5">
    <source>
        <dbReference type="ARBA" id="ARBA00022989"/>
    </source>
</evidence>
<evidence type="ECO:0000256" key="1">
    <source>
        <dbReference type="ARBA" id="ARBA00004651"/>
    </source>
</evidence>
<feature type="transmembrane region" description="Helical" evidence="7">
    <location>
        <begin position="273"/>
        <end position="289"/>
    </location>
</feature>
<dbReference type="InterPro" id="IPR037185">
    <property type="entry name" value="EmrE-like"/>
</dbReference>
<proteinExistence type="inferred from homology"/>
<dbReference type="SUPFAM" id="SSF103481">
    <property type="entry name" value="Multidrug resistance efflux transporter EmrE"/>
    <property type="match status" value="2"/>
</dbReference>
<dbReference type="RefSeq" id="WP_003487172.1">
    <property type="nucleotide sequence ID" value="NZ_JXSU01000007.1"/>
</dbReference>
<dbReference type="EMBL" id="JXSU01000007">
    <property type="protein sequence ID" value="KIS23155.1"/>
    <property type="molecule type" value="Genomic_DNA"/>
</dbReference>
<dbReference type="Proteomes" id="UP000032250">
    <property type="component" value="Unassembled WGS sequence"/>
</dbReference>
<comment type="caution">
    <text evidence="9">The sequence shown here is derived from an EMBL/GenBank/DDBJ whole genome shotgun (WGS) entry which is preliminary data.</text>
</comment>
<dbReference type="InterPro" id="IPR000620">
    <property type="entry name" value="EamA_dom"/>
</dbReference>
<name>A0A0D1BS41_CLOBO</name>
<dbReference type="GO" id="GO:0005886">
    <property type="term" value="C:plasma membrane"/>
    <property type="evidence" value="ECO:0007669"/>
    <property type="project" value="UniProtKB-SubCell"/>
</dbReference>
<dbReference type="PANTHER" id="PTHR32322">
    <property type="entry name" value="INNER MEMBRANE TRANSPORTER"/>
    <property type="match status" value="1"/>
</dbReference>
<feature type="domain" description="EamA" evidence="8">
    <location>
        <begin position="6"/>
        <end position="139"/>
    </location>
</feature>
<feature type="transmembrane region" description="Helical" evidence="7">
    <location>
        <begin position="185"/>
        <end position="203"/>
    </location>
</feature>
<sequence length="293" mass="32526">MKDSKVYFLMILSTLFWGGAFIAAKLSAPFIPPFTLTFLRFLIATLVLFFIIIIKEKNIYKLKKKDIPVFLFTGIVGMVGYHIFFFKASTYTTATNSSLIAASNPIITCILSVIFLKDKLSSKGIIGIILSFTGVLLTITNGAIANIFNINFNKGDILMIIAVLCWASYGVFSKKVMPKYSPMTLTFYSFLFCTLFLIPFVIYEKPLSLINKVPYYSYIAILYMSIFASVIGYLVQQISIKQIGPSKTSIFVNLVPISSIVLSAIILGEKITIITILSTALIVAGVYICQKSN</sequence>
<dbReference type="OrthoDB" id="9799821at2"/>
<comment type="similarity">
    <text evidence="2">Belongs to the EamA transporter family.</text>
</comment>
<evidence type="ECO:0000259" key="8">
    <source>
        <dbReference type="Pfam" id="PF00892"/>
    </source>
</evidence>
<feature type="transmembrane region" description="Helical" evidence="7">
    <location>
        <begin position="128"/>
        <end position="151"/>
    </location>
</feature>
<gene>
    <name evidence="9" type="ORF">N495_06000</name>
</gene>
<keyword evidence="6 7" id="KW-0472">Membrane</keyword>
<feature type="transmembrane region" description="Helical" evidence="7">
    <location>
        <begin position="98"/>
        <end position="116"/>
    </location>
</feature>
<evidence type="ECO:0000256" key="7">
    <source>
        <dbReference type="SAM" id="Phobius"/>
    </source>
</evidence>
<protein>
    <submittedName>
        <fullName evidence="9">Membrane protein</fullName>
    </submittedName>
</protein>